<keyword evidence="3" id="KW-1185">Reference proteome</keyword>
<name>A0A8X7VKU5_BRACI</name>
<sequence length="119" mass="13320">MPRVVGKIVIQLGYIAILAGFIEGRKFSTPIRASLAKLVMDLEKFENYPWGRVAFKVLIDSVKATNLEENSYTVDGFIQVLRCGCTTSRRIGSKFWESPTKQADSTAAGLQGWQRTPMF</sequence>
<dbReference type="EMBL" id="JAAMPC010000005">
    <property type="protein sequence ID" value="KAG2313056.1"/>
    <property type="molecule type" value="Genomic_DNA"/>
</dbReference>
<protein>
    <recommendedName>
        <fullName evidence="1">DUF1985 domain-containing protein</fullName>
    </recommendedName>
</protein>
<comment type="caution">
    <text evidence="2">The sequence shown here is derived from an EMBL/GenBank/DDBJ whole genome shotgun (WGS) entry which is preliminary data.</text>
</comment>
<dbReference type="Pfam" id="PF09331">
    <property type="entry name" value="DUF1985"/>
    <property type="match status" value="1"/>
</dbReference>
<evidence type="ECO:0000313" key="2">
    <source>
        <dbReference type="EMBL" id="KAG2313056.1"/>
    </source>
</evidence>
<accession>A0A8X7VKU5</accession>
<dbReference type="Proteomes" id="UP000886595">
    <property type="component" value="Unassembled WGS sequence"/>
</dbReference>
<dbReference type="InterPro" id="IPR015410">
    <property type="entry name" value="DUF1985"/>
</dbReference>
<gene>
    <name evidence="2" type="ORF">Bca52824_024613</name>
</gene>
<evidence type="ECO:0000313" key="3">
    <source>
        <dbReference type="Proteomes" id="UP000886595"/>
    </source>
</evidence>
<proteinExistence type="predicted"/>
<organism evidence="2 3">
    <name type="scientific">Brassica carinata</name>
    <name type="common">Ethiopian mustard</name>
    <name type="synonym">Abyssinian cabbage</name>
    <dbReference type="NCBI Taxonomy" id="52824"/>
    <lineage>
        <taxon>Eukaryota</taxon>
        <taxon>Viridiplantae</taxon>
        <taxon>Streptophyta</taxon>
        <taxon>Embryophyta</taxon>
        <taxon>Tracheophyta</taxon>
        <taxon>Spermatophyta</taxon>
        <taxon>Magnoliopsida</taxon>
        <taxon>eudicotyledons</taxon>
        <taxon>Gunneridae</taxon>
        <taxon>Pentapetalae</taxon>
        <taxon>rosids</taxon>
        <taxon>malvids</taxon>
        <taxon>Brassicales</taxon>
        <taxon>Brassicaceae</taxon>
        <taxon>Brassiceae</taxon>
        <taxon>Brassica</taxon>
    </lineage>
</organism>
<evidence type="ECO:0000259" key="1">
    <source>
        <dbReference type="Pfam" id="PF09331"/>
    </source>
</evidence>
<feature type="domain" description="DUF1985" evidence="1">
    <location>
        <begin position="10"/>
        <end position="60"/>
    </location>
</feature>
<reference evidence="2 3" key="1">
    <citation type="submission" date="2020-02" db="EMBL/GenBank/DDBJ databases">
        <authorList>
            <person name="Ma Q."/>
            <person name="Huang Y."/>
            <person name="Song X."/>
            <person name="Pei D."/>
        </authorList>
    </citation>
    <scope>NUCLEOTIDE SEQUENCE [LARGE SCALE GENOMIC DNA]</scope>
    <source>
        <strain evidence="2">Sxm20200214</strain>
        <tissue evidence="2">Leaf</tissue>
    </source>
</reference>
<dbReference type="AlphaFoldDB" id="A0A8X7VKU5"/>
<dbReference type="OrthoDB" id="1112949at2759"/>